<dbReference type="PANTHER" id="PTHR23280">
    <property type="entry name" value="4.1 G PROTEIN"/>
    <property type="match status" value="1"/>
</dbReference>
<name>A0A6V7RVX1_PLAVN</name>
<feature type="compositionally biased region" description="Basic and acidic residues" evidence="1">
    <location>
        <begin position="481"/>
        <end position="492"/>
    </location>
</feature>
<evidence type="ECO:0000313" key="2">
    <source>
        <dbReference type="EMBL" id="CAD2085292.1"/>
    </source>
</evidence>
<feature type="region of interest" description="Disordered" evidence="1">
    <location>
        <begin position="1518"/>
        <end position="1557"/>
    </location>
</feature>
<dbReference type="GO" id="GO:0005856">
    <property type="term" value="C:cytoskeleton"/>
    <property type="evidence" value="ECO:0007669"/>
    <property type="project" value="TreeGrafter"/>
</dbReference>
<evidence type="ECO:0000256" key="1">
    <source>
        <dbReference type="SAM" id="MobiDB-lite"/>
    </source>
</evidence>
<feature type="compositionally biased region" description="Low complexity" evidence="1">
    <location>
        <begin position="264"/>
        <end position="285"/>
    </location>
</feature>
<accession>A0A6V7RVX1</accession>
<feature type="compositionally biased region" description="Basic and acidic residues" evidence="1">
    <location>
        <begin position="232"/>
        <end position="263"/>
    </location>
</feature>
<feature type="compositionally biased region" description="Basic residues" evidence="1">
    <location>
        <begin position="305"/>
        <end position="324"/>
    </location>
</feature>
<feature type="region of interest" description="Disordered" evidence="1">
    <location>
        <begin position="1434"/>
        <end position="1478"/>
    </location>
</feature>
<feature type="compositionally biased region" description="Basic and acidic residues" evidence="1">
    <location>
        <begin position="151"/>
        <end position="224"/>
    </location>
</feature>
<feature type="compositionally biased region" description="Basic and acidic residues" evidence="1">
    <location>
        <begin position="1446"/>
        <end position="1469"/>
    </location>
</feature>
<feature type="region of interest" description="Disordered" evidence="1">
    <location>
        <begin position="3470"/>
        <end position="3510"/>
    </location>
</feature>
<feature type="compositionally biased region" description="Acidic residues" evidence="1">
    <location>
        <begin position="286"/>
        <end position="295"/>
    </location>
</feature>
<feature type="compositionally biased region" description="Basic and acidic residues" evidence="1">
    <location>
        <begin position="3472"/>
        <end position="3495"/>
    </location>
</feature>
<dbReference type="EMBL" id="LR865365">
    <property type="protein sequence ID" value="CAD2085292.1"/>
    <property type="molecule type" value="Genomic_DNA"/>
</dbReference>
<dbReference type="Proteomes" id="UP000515308">
    <property type="component" value="Chromosome PVLDE_03"/>
</dbReference>
<gene>
    <name evidence="2" type="ORF">PVLDE_0300930</name>
</gene>
<feature type="compositionally biased region" description="Basic and acidic residues" evidence="1">
    <location>
        <begin position="326"/>
        <end position="337"/>
    </location>
</feature>
<dbReference type="VEuPathDB" id="PlasmoDB:PVLDE_0300930"/>
<feature type="compositionally biased region" description="Basic and acidic residues" evidence="1">
    <location>
        <begin position="442"/>
        <end position="456"/>
    </location>
</feature>
<feature type="region of interest" description="Disordered" evidence="1">
    <location>
        <begin position="1"/>
        <end position="494"/>
    </location>
</feature>
<feature type="compositionally biased region" description="Basic and acidic residues" evidence="1">
    <location>
        <begin position="403"/>
        <end position="424"/>
    </location>
</feature>
<feature type="compositionally biased region" description="Basic and acidic residues" evidence="1">
    <location>
        <begin position="1526"/>
        <end position="1557"/>
    </location>
</feature>
<reference evidence="2 3" key="1">
    <citation type="submission" date="2020-08" db="EMBL/GenBank/DDBJ databases">
        <authorList>
            <person name="Ramaprasad A."/>
        </authorList>
    </citation>
    <scope>NUCLEOTIDE SEQUENCE [LARGE SCALE GENOMIC DNA]</scope>
</reference>
<dbReference type="GO" id="GO:0031032">
    <property type="term" value="P:actomyosin structure organization"/>
    <property type="evidence" value="ECO:0007669"/>
    <property type="project" value="TreeGrafter"/>
</dbReference>
<proteinExistence type="predicted"/>
<feature type="compositionally biased region" description="Basic and acidic residues" evidence="1">
    <location>
        <begin position="2820"/>
        <end position="2829"/>
    </location>
</feature>
<feature type="compositionally biased region" description="Basic residues" evidence="1">
    <location>
        <begin position="468"/>
        <end position="477"/>
    </location>
</feature>
<feature type="region of interest" description="Disordered" evidence="1">
    <location>
        <begin position="2820"/>
        <end position="2844"/>
    </location>
</feature>
<organism evidence="2 3">
    <name type="scientific">Plasmodium vinckei lentum</name>
    <dbReference type="NCBI Taxonomy" id="138297"/>
    <lineage>
        <taxon>Eukaryota</taxon>
        <taxon>Sar</taxon>
        <taxon>Alveolata</taxon>
        <taxon>Apicomplexa</taxon>
        <taxon>Aconoidasida</taxon>
        <taxon>Haemosporida</taxon>
        <taxon>Plasmodiidae</taxon>
        <taxon>Plasmodium</taxon>
        <taxon>Plasmodium (Vinckeia)</taxon>
    </lineage>
</organism>
<feature type="compositionally biased region" description="Polar residues" evidence="1">
    <location>
        <begin position="371"/>
        <end position="388"/>
    </location>
</feature>
<feature type="compositionally biased region" description="Basic and acidic residues" evidence="1">
    <location>
        <begin position="129"/>
        <end position="142"/>
    </location>
</feature>
<feature type="compositionally biased region" description="Basic and acidic residues" evidence="1">
    <location>
        <begin position="23"/>
        <end position="121"/>
    </location>
</feature>
<sequence>MDEGDSQFDAESSVSNEYENDEVNSKKKNEESDRDHSSDQHSDSRRSDSRRSDSRRSDSRRSDSRHSDDSASRRSPSRESVSRESVSRESISRRSVSHTEEESKTERSRDSDAELSRRSNSYDESVSPRQDESDREYTERTGRSGRTGRTGRSEFSERTGRSERSERTGRSEISERTGRSERSEFSERTGRSERSEFSERIGRSEISERTGRSERSERTGRSEISEQTGRSEVSERTGRTSRSERTGRTGRSERSERSERGEASEASEAGEINEASEAGEQNEVSEAVEAEEASEVNELIAQQERKKKKLKKKMALKKYRKYFTKNKGEENEIKSSSDENFFTAEKKNRRRNEERYTTNNNVENNCDMSIFNDQPVNDSLFSRPPNASETERDSSDNIDESMYEEHQRSEYKKSTETYSRRYSEDDISDSIRSSRSYSSSSRDSRYSHSYDSDRRGTSIYSEMESKSSYKHSKKGYKKSISNKDSKKHDMKGQTKKINKKSEILLNMIFNANEMGMSKSGTLRDNIKAKQENRDKQFDNNQKIIKTILNVQEKNKVDVYYNDDNFTQIYKERKDEKGEPIDSHKLHKQHKIEKINEVDPTKPNIIGGKMYDIRENEKYCFIKDKNDLFVGNEEEEFTEIKKNYNKMYEATKLEKRKAMNLNYIYNKYKILLSEIKSSEYLSSVERKLNLIEDSIYCISDLYKEGNDGVADSKFDITQKLSELFENVAENVLDAYDGTIKGRSSDNKKSGHTEKKKNEQLNLSCDFNLFLRVCKIILNDENIVYTNSKKNILFYNNIYKINYLFNCVKNNDILFNVYCKELISPFDKLFKGYKEIKHEQARSLNDTTQINWPNFAYKKKGIIEKINILWFYEVYDEIHYLHLYNLNNINSKMLTITIDSPIECIDIVFLNSLIPLDSFYNSIKNYYLMLITEQTFYFFNIHLYFNCEEDYNISLGERLIYQNIYPFYFNIYLFLLFKLPKGSKKIYEYIKSHEKSERIFLVQDDGNVLEFVYEKEDILKPLNIFKHIIINTLSILVNKVNDTFFSNNRNLEYYSDRDDDDDGLIKTDRHRYRQHFSNSRRYGSTHKTTSNGSIISEDEDAPPNNSRSSFIDEDDKHYSDSQLRKRKEDELYLYQYNKNIYCDDVQQFPIKFYLKKVVNPYFIPYFYFHKNKVKKILIDSERSILYVLYENSDLYIKLLSSASSKNKNYTSETIIFSKSDLVREVGNIFFVDDTKASQHDIYMNSNSNNNMKISNDRSFYPLNANINGIGNSDEFVDANSAPHSVNTHFGDKNFSATNNFASYGNRNLQNRQGINNDITGNPNMKNKNNNINKFMYPSNMDQAILNKLEIIDIHINYVYERNNIFLKMIDNNLNIYYISLIKNIESNSFKVVLKDFQNYPHKKGLKINENESQVIFTHQLKNLFIVLKKVTKGKKKKIADENTGPSETHGKDEWNTTKRPDEVNTKGRGMFDKPNSFGFSQPPPFKFMGDNIMNGQEINYKNSENEKKKFINKKIHKHGNRDDDIDWEDAHGYFDPENENKDKNDETNKRTSSDNKQNKGKEEVYYKLKLLTSSDENGSILNTSHSSNSQKSKFIFKNINEYIINEEIIGIMYKKKNYYFHEFFETTQKNNAIKDLYMDKTKYDNINEIPGVGRIGGIPPISGPTPNLGMGHHNPMPNNLMNNYTQNPSSIPPNNMNFLKNERNGMPMYYYDNTKKNMPYYLNSQNNFMPNKSNLIINDNLLFKPNARPGIEHKDTLKNIPPFYLSENTVSEYQEYYDVLIITNKSIYYISRNTKVQKIEKMINNYLPYRISFENRNIKDIFISELKVKEAMIANENANPEGNNFPTQVLEKQVLAYVKEREKNGNIPFNKNLDDSNITTGEDDSTSNSMTVFLKKKNEYELIYEYFINQIIQMSTSEEFLFIIWCLLLNHVHKYEIMCFNNIHNVAGSGNSNISGRHSDNRSSNKIDDSQAAYYWGSSKGYDNNLNHPIQGKNQRNHTFAFSQNFGNNDKALNYRQPFNRNDMSSMNGPTRSFNYSNNINFKLKEGNYDMDNGHIDYDILNRIYKRTPFKFGFIDNNADYIIKQGKLQKAMELEIKTRKVKGINHLFNDNINEFDNEMTKNGNKGNINSIESKYQGTSDSINRKTVHSDAGYTNLYNMYQKKNTRDKLLTSEKNKSGNFAFEYLTNKNFDILFLKNVNMYNSSLHIISRGLLLLLSRLLKPVMFINIFSYEKYRDTQFFKFLNHSSEKKESKYDDNYTEQSSRYRSSSKGMKFQKIGEKNSKNFYKNGISIICNDKDDEIEESFYSMKDYCVVRINDDYIVNFTKKGNKKRKRNIYESNDILILKGVIPLDCCLNLIEKLKCLSICVSIVLTNLLKRKKDYANKMRGVTDVSIINIYYDYTVIMVNEINEFYSVLNFINFSIEYLLIYSIIICDYYRCKKIIKKKNVEKKKNNFLYLPSSLFDLLTKCNFLKVYMSKTYREILKQCLFHLIKSGKYIPVDFFQGYIIHKTEFLALFLIKKIEEEVFLKKKMKIKDNFEYYKNDGRYDTKYDEFLASEKRAEHFINANLKDSLVNINIFKLVILLYKADYYRCASTLISFYIDSYYKALSNDEKDANKNNPNENNRGGLRKGHYIDKNINAYNYESMLFSTANGHIDNKMGTHNNEAIISNIGIKYNNHFYELYTSCFLPVDKIVHVNYLKYLFKHDERKKNKIKRFLITLLEYSNDINFHFFIFNLILYKCKNEFPCSIFDFTISPYLYFYVKFNEMNIKDAYIYYFKELKYQDIVIFFSRKAFRKWDLSPDHITSLKSISKMVDLKKEKQINKDEEPKGTHNNNNNNPARKVENLEKPKINESFITKEKQFDTEHDKMNKISDNRFVDPSHSSVKMASQHKNYEQAININKHMLLNELARNNYLFENNFVDNNNLIKNPLYNNETKEIFCSIYKYLFRIISYPSLKNRLEYIDNCMKAKIFFIQKIFYFKKKQNKNEPQNMIPISYTNGEIYGSSTEVKSKNGGYNRLETGRRGGSKANNNEDFISDEAVRVAGNSKYSTVQDILNINCYLKKEVLKNYYLVDKTIAYDDTFSNSIKVLFSNNKCLFKLKDEYISNHNNYYLNLKDIKKFRTSLNYQKMLFYEIVNLFVFYVFKFCDWAFLKNYFDILMNGTKEDAQKVLEHFNNINNEEIDVVNKSFANMYDYLCRNKYEYVDDIVQDYNKKMKNINSKINISRIIDIIDTFKEYLVIIQTNIYTKEDLKNNIFFKSNFLFKNFLPSFNLLRLIILCDKKKEKIDKLNNNCFSTVNAMLKRDPKCNSFYFSKYSFCFERLLDFAFSLTICFENVHFIINYIGDILKLYDQSFNISLYLLVVLKLHKFMNNLFEIKKIRLLLKKKIDYIKSQKYNEQMKLIYFLNCIPLIYLDPQMNVILINESYEYKGNQDKIIFSKLSPFSLISKMVNNQLRSVYSYHDYTDNYNDVEEGGIKEDQKKNKQTKQDKKNERTSDMSDAENVYNNTDTESNDVDALKRKLKSGDTTSIDKEGRKALYYLYNVNYCFNEGRDVLGNTGRGRKANYPEVIVLSHHNYCFYITWISNLLLNHKVEYKSLINVYLKIHNNLKHKKASNLEEHEISIIIYYLFTMWINGDKNNSSFFFYNEEPSYNEKNNIGYFLKDRYGKLEYINNYSLITLLKELLSRAEFYFEYTSDAASRNYDISCIILDSSIYDHENFKKSSVDILAKFFDEIYITFNDVLTKIPFLNHIVEFQNINEFLKKFKIYLEEITYKVTLSEQTYI</sequence>
<protein>
    <submittedName>
        <fullName evidence="2">Uncharacterized protein</fullName>
    </submittedName>
</protein>
<feature type="region of interest" description="Disordered" evidence="1">
    <location>
        <begin position="1074"/>
        <end position="1118"/>
    </location>
</feature>
<dbReference type="PANTHER" id="PTHR23280:SF21">
    <property type="entry name" value="PROTEIN 4.1 HOMOLOG"/>
    <property type="match status" value="1"/>
</dbReference>
<feature type="compositionally biased region" description="Polar residues" evidence="1">
    <location>
        <begin position="1074"/>
        <end position="1092"/>
    </location>
</feature>
<evidence type="ECO:0000313" key="3">
    <source>
        <dbReference type="Proteomes" id="UP000515308"/>
    </source>
</evidence>
<feature type="compositionally biased region" description="Low complexity" evidence="1">
    <location>
        <begin position="430"/>
        <end position="441"/>
    </location>
</feature>